<sequence>MLAMLKTTLGPQPGDNGKYRASGQTGRRQSAVRAETVTRDEVTRLFRRDLDNLSDRAARTSQDRPQS</sequence>
<dbReference type="OrthoDB" id="9928603at2"/>
<accession>A0A1G8P7K4</accession>
<proteinExistence type="predicted"/>
<gene>
    <name evidence="2" type="ORF">SAMN05421850_106114</name>
</gene>
<evidence type="ECO:0000313" key="3">
    <source>
        <dbReference type="Proteomes" id="UP000199340"/>
    </source>
</evidence>
<organism evidence="2 3">
    <name type="scientific">Lutimaribacter saemankumensis</name>
    <dbReference type="NCBI Taxonomy" id="490829"/>
    <lineage>
        <taxon>Bacteria</taxon>
        <taxon>Pseudomonadati</taxon>
        <taxon>Pseudomonadota</taxon>
        <taxon>Alphaproteobacteria</taxon>
        <taxon>Rhodobacterales</taxon>
        <taxon>Roseobacteraceae</taxon>
        <taxon>Lutimaribacter</taxon>
    </lineage>
</organism>
<keyword evidence="3" id="KW-1185">Reference proteome</keyword>
<feature type="region of interest" description="Disordered" evidence="1">
    <location>
        <begin position="1"/>
        <end position="36"/>
    </location>
</feature>
<dbReference type="RefSeq" id="WP_090029001.1">
    <property type="nucleotide sequence ID" value="NZ_FNEB01000006.1"/>
</dbReference>
<evidence type="ECO:0000256" key="1">
    <source>
        <dbReference type="SAM" id="MobiDB-lite"/>
    </source>
</evidence>
<name>A0A1G8P7K4_9RHOB</name>
<reference evidence="2 3" key="1">
    <citation type="submission" date="2016-10" db="EMBL/GenBank/DDBJ databases">
        <authorList>
            <person name="de Groot N.N."/>
        </authorList>
    </citation>
    <scope>NUCLEOTIDE SEQUENCE [LARGE SCALE GENOMIC DNA]</scope>
    <source>
        <strain evidence="2 3">DSM 28010</strain>
    </source>
</reference>
<evidence type="ECO:0000313" key="2">
    <source>
        <dbReference type="EMBL" id="SDI88491.1"/>
    </source>
</evidence>
<protein>
    <submittedName>
        <fullName evidence="2">Uncharacterized protein</fullName>
    </submittedName>
</protein>
<dbReference type="AlphaFoldDB" id="A0A1G8P7K4"/>
<dbReference type="EMBL" id="FNEB01000006">
    <property type="protein sequence ID" value="SDI88491.1"/>
    <property type="molecule type" value="Genomic_DNA"/>
</dbReference>
<dbReference type="Proteomes" id="UP000199340">
    <property type="component" value="Unassembled WGS sequence"/>
</dbReference>